<feature type="compositionally biased region" description="Basic and acidic residues" evidence="1">
    <location>
        <begin position="350"/>
        <end position="388"/>
    </location>
</feature>
<dbReference type="OrthoDB" id="44194at2759"/>
<feature type="compositionally biased region" description="Acidic residues" evidence="1">
    <location>
        <begin position="524"/>
        <end position="534"/>
    </location>
</feature>
<evidence type="ECO:0000256" key="1">
    <source>
        <dbReference type="SAM" id="MobiDB-lite"/>
    </source>
</evidence>
<feature type="region of interest" description="Disordered" evidence="1">
    <location>
        <begin position="31"/>
        <end position="60"/>
    </location>
</feature>
<proteinExistence type="predicted"/>
<name>K0T2U2_THAOC</name>
<dbReference type="eggNOG" id="ENOG502SMWG">
    <property type="taxonomic scope" value="Eukaryota"/>
</dbReference>
<sequence length="547" mass="61425">MPLATITRRVFARSVRSSPSAIRHAPATSRLGCTNTTHRSLSADPGHGGIDDAPPPPRSKQSFVLDGDAELMAGELETDLPPGFHQGHRRHENDGRDSYWRPPVNNAHIEILSKDDFNNRPRIQFGEGFQSLHDGQITLSWLTQSDKHNMYSMYVSVMTAQSNNQKKGGSKKKKAENADDVKEKSWGVLSAHTSHEYTIRLIAQKFNVSTSSAAAVIQLQHDEEQLKKDPNFKLYHDVQNHVDNQVNAWIREVYQSYGEKAPLGYMEDPVSSTGLVGREDSGSPDMMRVSDLQDVDLLVRKTEALERETAISRMGKHVFVEDVDDSTRNVRLDSETKDLMTRASELRGLYDVKEEDHDANDGKGGANEDPRSDTSSKRGQKKGPERLLKIPKAASPFPDNNRGYKDTLETRRPRWRYAAQIINTHKLKHPPNQSRHGVKVAARAKARRHGRVVDGNTIIEEGGELRAATVAELEQTSWKHVRNESEVMFRGVKDAWLRKELHGESGGWGLQKEINPIVEKSETPESEDDNDAVESESKGDEDNEVEK</sequence>
<dbReference type="OMA" id="EQTSWKH"/>
<dbReference type="Proteomes" id="UP000266841">
    <property type="component" value="Unassembled WGS sequence"/>
</dbReference>
<dbReference type="AlphaFoldDB" id="K0T2U2"/>
<organism evidence="2 3">
    <name type="scientific">Thalassiosira oceanica</name>
    <name type="common">Marine diatom</name>
    <dbReference type="NCBI Taxonomy" id="159749"/>
    <lineage>
        <taxon>Eukaryota</taxon>
        <taxon>Sar</taxon>
        <taxon>Stramenopiles</taxon>
        <taxon>Ochrophyta</taxon>
        <taxon>Bacillariophyta</taxon>
        <taxon>Coscinodiscophyceae</taxon>
        <taxon>Thalassiosirophycidae</taxon>
        <taxon>Thalassiosirales</taxon>
        <taxon>Thalassiosiraceae</taxon>
        <taxon>Thalassiosira</taxon>
    </lineage>
</organism>
<feature type="compositionally biased region" description="Basic and acidic residues" evidence="1">
    <location>
        <begin position="535"/>
        <end position="547"/>
    </location>
</feature>
<gene>
    <name evidence="2" type="ORF">THAOC_14541</name>
</gene>
<protein>
    <submittedName>
        <fullName evidence="2">Uncharacterized protein</fullName>
    </submittedName>
</protein>
<comment type="caution">
    <text evidence="2">The sequence shown here is derived from an EMBL/GenBank/DDBJ whole genome shotgun (WGS) entry which is preliminary data.</text>
</comment>
<dbReference type="EMBL" id="AGNL01016976">
    <property type="protein sequence ID" value="EJK64697.1"/>
    <property type="molecule type" value="Genomic_DNA"/>
</dbReference>
<feature type="region of interest" description="Disordered" evidence="1">
    <location>
        <begin position="79"/>
        <end position="101"/>
    </location>
</feature>
<keyword evidence="3" id="KW-1185">Reference proteome</keyword>
<feature type="compositionally biased region" description="Polar residues" evidence="1">
    <location>
        <begin position="31"/>
        <end position="40"/>
    </location>
</feature>
<evidence type="ECO:0000313" key="2">
    <source>
        <dbReference type="EMBL" id="EJK64697.1"/>
    </source>
</evidence>
<feature type="region of interest" description="Disordered" evidence="1">
    <location>
        <begin position="350"/>
        <end position="406"/>
    </location>
</feature>
<reference evidence="2 3" key="1">
    <citation type="journal article" date="2012" name="Genome Biol.">
        <title>Genome and low-iron response of an oceanic diatom adapted to chronic iron limitation.</title>
        <authorList>
            <person name="Lommer M."/>
            <person name="Specht M."/>
            <person name="Roy A.S."/>
            <person name="Kraemer L."/>
            <person name="Andreson R."/>
            <person name="Gutowska M.A."/>
            <person name="Wolf J."/>
            <person name="Bergner S.V."/>
            <person name="Schilhabel M.B."/>
            <person name="Klostermeier U.C."/>
            <person name="Beiko R.G."/>
            <person name="Rosenstiel P."/>
            <person name="Hippler M."/>
            <person name="Laroche J."/>
        </authorList>
    </citation>
    <scope>NUCLEOTIDE SEQUENCE [LARGE SCALE GENOMIC DNA]</scope>
    <source>
        <strain evidence="2 3">CCMP1005</strain>
    </source>
</reference>
<evidence type="ECO:0000313" key="3">
    <source>
        <dbReference type="Proteomes" id="UP000266841"/>
    </source>
</evidence>
<accession>K0T2U2</accession>
<feature type="region of interest" description="Disordered" evidence="1">
    <location>
        <begin position="505"/>
        <end position="547"/>
    </location>
</feature>